<dbReference type="RefSeq" id="WP_175192016.1">
    <property type="nucleotide sequence ID" value="NZ_CADIJO010000012.1"/>
</dbReference>
<evidence type="ECO:0000313" key="1">
    <source>
        <dbReference type="EMBL" id="CAB3717731.1"/>
    </source>
</evidence>
<organism evidence="1 2">
    <name type="scientific">Achromobacter deleyi</name>
    <dbReference type="NCBI Taxonomy" id="1353891"/>
    <lineage>
        <taxon>Bacteria</taxon>
        <taxon>Pseudomonadati</taxon>
        <taxon>Pseudomonadota</taxon>
        <taxon>Betaproteobacteria</taxon>
        <taxon>Burkholderiales</taxon>
        <taxon>Alcaligenaceae</taxon>
        <taxon>Achromobacter</taxon>
    </lineage>
</organism>
<proteinExistence type="predicted"/>
<accession>A0A6S7A8L0</accession>
<protein>
    <submittedName>
        <fullName evidence="1">Uncharacterized protein</fullName>
    </submittedName>
</protein>
<dbReference type="EMBL" id="CADIJO010000012">
    <property type="protein sequence ID" value="CAB3717731.1"/>
    <property type="molecule type" value="Genomic_DNA"/>
</dbReference>
<name>A0A6S7A8L0_9BURK</name>
<dbReference type="AlphaFoldDB" id="A0A6S7A8L0"/>
<sequence>MAPSSSRTSLECRVTNCLYDGKYEPNERSYAEDEAKRLNRAELDRLRRAMGN</sequence>
<evidence type="ECO:0000313" key="2">
    <source>
        <dbReference type="Proteomes" id="UP000494111"/>
    </source>
</evidence>
<dbReference type="Proteomes" id="UP000494111">
    <property type="component" value="Unassembled WGS sequence"/>
</dbReference>
<gene>
    <name evidence="1" type="ORF">LMG3458_03681</name>
</gene>
<reference evidence="1 2" key="1">
    <citation type="submission" date="2020-04" db="EMBL/GenBank/DDBJ databases">
        <authorList>
            <person name="De Canck E."/>
        </authorList>
    </citation>
    <scope>NUCLEOTIDE SEQUENCE [LARGE SCALE GENOMIC DNA]</scope>
    <source>
        <strain evidence="1 2">LMG 3458</strain>
    </source>
</reference>